<dbReference type="GO" id="GO:0006508">
    <property type="term" value="P:proteolysis"/>
    <property type="evidence" value="ECO:0007669"/>
    <property type="project" value="UniProtKB-KW"/>
</dbReference>
<evidence type="ECO:0000256" key="2">
    <source>
        <dbReference type="ARBA" id="ARBA00022670"/>
    </source>
</evidence>
<evidence type="ECO:0000256" key="4">
    <source>
        <dbReference type="ARBA" id="ARBA00022833"/>
    </source>
</evidence>
<reference evidence="8 9" key="1">
    <citation type="submission" date="2017-04" db="EMBL/GenBank/DDBJ databases">
        <title>Draft genome sequence of Zooshikella ganghwensis VG4 isolated from Red Sea sediments.</title>
        <authorList>
            <person name="Rehman Z."/>
            <person name="Alam I."/>
            <person name="Kamau A."/>
            <person name="Bajic V."/>
            <person name="Leiknes T."/>
        </authorList>
    </citation>
    <scope>NUCLEOTIDE SEQUENCE [LARGE SCALE GENOMIC DNA]</scope>
    <source>
        <strain evidence="8 9">VG4</strain>
    </source>
</reference>
<dbReference type="InterPro" id="IPR007863">
    <property type="entry name" value="Peptidase_M16_C"/>
</dbReference>
<evidence type="ECO:0000256" key="1">
    <source>
        <dbReference type="ARBA" id="ARBA00007261"/>
    </source>
</evidence>
<dbReference type="AlphaFoldDB" id="A0A4V1IPC5"/>
<evidence type="ECO:0000259" key="7">
    <source>
        <dbReference type="Pfam" id="PF05193"/>
    </source>
</evidence>
<keyword evidence="9" id="KW-1185">Reference proteome</keyword>
<keyword evidence="5" id="KW-0482">Metalloprotease</keyword>
<feature type="domain" description="Peptidase M16 N-terminal" evidence="6">
    <location>
        <begin position="53"/>
        <end position="174"/>
    </location>
</feature>
<dbReference type="Pfam" id="PF00675">
    <property type="entry name" value="Peptidase_M16"/>
    <property type="match status" value="2"/>
</dbReference>
<evidence type="ECO:0000256" key="3">
    <source>
        <dbReference type="ARBA" id="ARBA00022801"/>
    </source>
</evidence>
<organism evidence="8 9">
    <name type="scientific">Zooshikella ganghwensis</name>
    <dbReference type="NCBI Taxonomy" id="202772"/>
    <lineage>
        <taxon>Bacteria</taxon>
        <taxon>Pseudomonadati</taxon>
        <taxon>Pseudomonadota</taxon>
        <taxon>Gammaproteobacteria</taxon>
        <taxon>Oceanospirillales</taxon>
        <taxon>Zooshikellaceae</taxon>
        <taxon>Zooshikella</taxon>
    </lineage>
</organism>
<dbReference type="PANTHER" id="PTHR43690">
    <property type="entry name" value="NARDILYSIN"/>
    <property type="match status" value="1"/>
</dbReference>
<feature type="domain" description="Peptidase M16 C-terminal" evidence="7">
    <location>
        <begin position="210"/>
        <end position="384"/>
    </location>
</feature>
<name>A0A4V1IPC5_9GAMM</name>
<proteinExistence type="inferred from homology"/>
<feature type="domain" description="Peptidase M16 C-terminal" evidence="7">
    <location>
        <begin position="651"/>
        <end position="828"/>
    </location>
</feature>
<dbReference type="InterPro" id="IPR050626">
    <property type="entry name" value="Peptidase_M16"/>
</dbReference>
<dbReference type="InterPro" id="IPR011249">
    <property type="entry name" value="Metalloenz_LuxS/M16"/>
</dbReference>
<evidence type="ECO:0000313" key="9">
    <source>
        <dbReference type="Proteomes" id="UP000257039"/>
    </source>
</evidence>
<keyword evidence="2" id="KW-0645">Protease</keyword>
<comment type="similarity">
    <text evidence="1">Belongs to the peptidase M16 family.</text>
</comment>
<keyword evidence="4" id="KW-0862">Zinc</keyword>
<dbReference type="InterPro" id="IPR011765">
    <property type="entry name" value="Pept_M16_N"/>
</dbReference>
<dbReference type="GO" id="GO:0046872">
    <property type="term" value="F:metal ion binding"/>
    <property type="evidence" value="ECO:0007669"/>
    <property type="project" value="InterPro"/>
</dbReference>
<dbReference type="PROSITE" id="PS51257">
    <property type="entry name" value="PROKAR_LIPOPROTEIN"/>
    <property type="match status" value="1"/>
</dbReference>
<dbReference type="Gene3D" id="3.30.830.10">
    <property type="entry name" value="Metalloenzyme, LuxS/M16 peptidase-like"/>
    <property type="match status" value="4"/>
</dbReference>
<protein>
    <submittedName>
        <fullName evidence="8">Insulinase family protein</fullName>
    </submittedName>
</protein>
<dbReference type="PANTHER" id="PTHR43690:SF17">
    <property type="entry name" value="PROTEIN YHJJ"/>
    <property type="match status" value="1"/>
</dbReference>
<comment type="caution">
    <text evidence="8">The sequence shown here is derived from an EMBL/GenBank/DDBJ whole genome shotgun (WGS) entry which is preliminary data.</text>
</comment>
<dbReference type="Proteomes" id="UP000257039">
    <property type="component" value="Unassembled WGS sequence"/>
</dbReference>
<evidence type="ECO:0000256" key="5">
    <source>
        <dbReference type="ARBA" id="ARBA00023049"/>
    </source>
</evidence>
<dbReference type="EMBL" id="NDXW01000001">
    <property type="protein sequence ID" value="RDH46751.1"/>
    <property type="molecule type" value="Genomic_DNA"/>
</dbReference>
<dbReference type="Pfam" id="PF05193">
    <property type="entry name" value="Peptidase_M16_C"/>
    <property type="match status" value="2"/>
</dbReference>
<evidence type="ECO:0000313" key="8">
    <source>
        <dbReference type="EMBL" id="RDH46751.1"/>
    </source>
</evidence>
<keyword evidence="3" id="KW-0378">Hydrolase</keyword>
<sequence>MRLRRSFLSIAVSVALLQGCQSISPVKQQQPDLLSSLPQLAYEKFTLPNGLTVIVHEDRKAPVVAVNLWYKVGSKDEKPGKTGFAHLFEHLMFQGSEHFKGEFFEPFEKAGATAQNGTTNADRTNYFETVPTNALDMALWMESDRMGHFLGSISQAKLDEQRGVVKNEKRQGDNSPYGKMWDLLFTASYPEGHPYSWDTIGSMDDLNAASLDDVKKWFKRYYGPSNAVLVLAGDIDVATAKAKVSKYFGDIPAGPPLAKPEQWVAKLTDTKRYTIQDRVPQARVAMVWNIPAKETAAERELDLVAALLGGGKQSPLYQRLVQKDQLASSVAAFSYARLLGGQFVIIADAKPGVDTQQIEAVIQEELDKIKQQLPSKQDLQRVINSQVAGFIESAERVGGFGGVSDILAENEFYSQNPTTYYDRVHYQATVEPEALQQAAQQWLDKGKLVITVTPFPEYTHAKVGADRSKLPKVGDIKPVQLPEFKTFTLSNGIQVSLAQRTGTPTLSMAWLFDAGLAAEQGLPSGIADLTLSMMREGTQQRSVIELENELDELGASFYSYTDIDTSVFQLTAIRDQFEPSLAIAVDVLQNPAFNQEDFKRKQSNWLDRIAQEKAEPHSMAMRILPELLYGKQHPYSTPWTASGREDDIKRVTPAQLKQFHQAWIRPDNSQLVVVGDISEVQLKATLERQFAKWQKPEQVLPQKQIPQVQPTKQRKLYLIDKPDADQSVIYVGQLLSIHDKSEIPLRIMNDIFGGQFSARLNTNLREDKHWSYGAYSYLQEAEGQSPLMMVTSVQTDKTIPALQEIQKEVKGYLGKKPASQSELDKIKQNWLRSRAGELQTNDAVLSLMVGQIQKDKPLDELHQFDQQVQRVPLKTVRQVTQQFLRPQEMIWVVVGDLKKMKGQWQKLGFDQVETLDPKKSL</sequence>
<dbReference type="SUPFAM" id="SSF63411">
    <property type="entry name" value="LuxS/MPP-like metallohydrolase"/>
    <property type="match status" value="4"/>
</dbReference>
<gene>
    <name evidence="8" type="ORF">B9G39_13980</name>
</gene>
<dbReference type="GO" id="GO:0008237">
    <property type="term" value="F:metallopeptidase activity"/>
    <property type="evidence" value="ECO:0007669"/>
    <property type="project" value="UniProtKB-KW"/>
</dbReference>
<accession>A0A4V1IPC5</accession>
<feature type="domain" description="Peptidase M16 N-terminal" evidence="6">
    <location>
        <begin position="498"/>
        <end position="629"/>
    </location>
</feature>
<evidence type="ECO:0000259" key="6">
    <source>
        <dbReference type="Pfam" id="PF00675"/>
    </source>
</evidence>